<keyword evidence="4" id="KW-1185">Reference proteome</keyword>
<dbReference type="EMBL" id="JAUSSW010000001">
    <property type="protein sequence ID" value="MDQ0101133.1"/>
    <property type="molecule type" value="Genomic_DNA"/>
</dbReference>
<dbReference type="PROSITE" id="PS51257">
    <property type="entry name" value="PROKAR_LIPOPROTEIN"/>
    <property type="match status" value="1"/>
</dbReference>
<accession>A0ABT9THK4</accession>
<organism evidence="3 4">
    <name type="scientific">Paenarthrobacter nicotinovorans</name>
    <name type="common">Arthrobacter nicotinovorans</name>
    <dbReference type="NCBI Taxonomy" id="29320"/>
    <lineage>
        <taxon>Bacteria</taxon>
        <taxon>Bacillati</taxon>
        <taxon>Actinomycetota</taxon>
        <taxon>Actinomycetes</taxon>
        <taxon>Micrococcales</taxon>
        <taxon>Micrococcaceae</taxon>
        <taxon>Paenarthrobacter</taxon>
    </lineage>
</organism>
<reference evidence="3 4" key="1">
    <citation type="submission" date="2023-07" db="EMBL/GenBank/DDBJ databases">
        <title>Sorghum-associated microbial communities from plants grown in Nebraska, USA.</title>
        <authorList>
            <person name="Schachtman D."/>
        </authorList>
    </citation>
    <scope>NUCLEOTIDE SEQUENCE [LARGE SCALE GENOMIC DNA]</scope>
    <source>
        <strain evidence="3 4">CC523</strain>
    </source>
</reference>
<proteinExistence type="predicted"/>
<evidence type="ECO:0000313" key="4">
    <source>
        <dbReference type="Proteomes" id="UP001244563"/>
    </source>
</evidence>
<evidence type="ECO:0000313" key="3">
    <source>
        <dbReference type="EMBL" id="MDQ0101133.1"/>
    </source>
</evidence>
<dbReference type="RefSeq" id="WP_306876962.1">
    <property type="nucleotide sequence ID" value="NZ_JAUSSW010000001.1"/>
</dbReference>
<protein>
    <submittedName>
        <fullName evidence="3">Uncharacterized protein</fullName>
    </submittedName>
</protein>
<feature type="chain" id="PRO_5045252039" evidence="2">
    <location>
        <begin position="24"/>
        <end position="276"/>
    </location>
</feature>
<dbReference type="Proteomes" id="UP001244563">
    <property type="component" value="Unassembled WGS sequence"/>
</dbReference>
<feature type="compositionally biased region" description="Gly residues" evidence="1">
    <location>
        <begin position="61"/>
        <end position="75"/>
    </location>
</feature>
<sequence>MRFHNLAAVAAAVLLLASGCSSAPGATPSSTAPSTSAPTVPTSPSQSAPPSEISAEPTSGQGQGGGQGQGSGQGAGDPDDSGRFSYTCTSLNAVPETTFSSLAEVWASSGYLRLDSCTANYDGPQPYEPTDDEAQVIAVAAPGTDPAQGLDSYLAALGLCTRVSDDSASDIFGGSSRQLLKAASELCPKAPQGKIIALWAAGARAGDGQHVVGDGGLAPGSFHLRKTPPEGCTWSVKGPDGGQKAAGNAAEGQSGILLAEKDVLSSDKCGIWEKME</sequence>
<evidence type="ECO:0000256" key="1">
    <source>
        <dbReference type="SAM" id="MobiDB-lite"/>
    </source>
</evidence>
<feature type="compositionally biased region" description="Low complexity" evidence="1">
    <location>
        <begin position="22"/>
        <end position="51"/>
    </location>
</feature>
<keyword evidence="2" id="KW-0732">Signal</keyword>
<gene>
    <name evidence="3" type="ORF">J2T10_000752</name>
</gene>
<evidence type="ECO:0000256" key="2">
    <source>
        <dbReference type="SAM" id="SignalP"/>
    </source>
</evidence>
<feature type="signal peptide" evidence="2">
    <location>
        <begin position="1"/>
        <end position="23"/>
    </location>
</feature>
<comment type="caution">
    <text evidence="3">The sequence shown here is derived from an EMBL/GenBank/DDBJ whole genome shotgun (WGS) entry which is preliminary data.</text>
</comment>
<name>A0ABT9THK4_PAENI</name>
<feature type="region of interest" description="Disordered" evidence="1">
    <location>
        <begin position="22"/>
        <end position="87"/>
    </location>
</feature>